<evidence type="ECO:0000313" key="2">
    <source>
        <dbReference type="EMBL" id="KAF4312029.1"/>
    </source>
</evidence>
<gene>
    <name evidence="2" type="ORF">GTA08_BOTSDO12382</name>
</gene>
<name>A0A8H4J3G3_9PEZI</name>
<feature type="region of interest" description="Disordered" evidence="1">
    <location>
        <begin position="1"/>
        <end position="64"/>
    </location>
</feature>
<evidence type="ECO:0000256" key="1">
    <source>
        <dbReference type="SAM" id="MobiDB-lite"/>
    </source>
</evidence>
<accession>A0A8H4J3G3</accession>
<protein>
    <recommendedName>
        <fullName evidence="4">N-acetylglucosamine-induced protein 1</fullName>
    </recommendedName>
</protein>
<evidence type="ECO:0008006" key="4">
    <source>
        <dbReference type="Google" id="ProtNLM"/>
    </source>
</evidence>
<dbReference type="GO" id="GO:0006044">
    <property type="term" value="P:N-acetylglucosamine metabolic process"/>
    <property type="evidence" value="ECO:0007669"/>
    <property type="project" value="TreeGrafter"/>
</dbReference>
<keyword evidence="3" id="KW-1185">Reference proteome</keyword>
<dbReference type="InterPro" id="IPR022036">
    <property type="entry name" value="DUF3605"/>
</dbReference>
<sequence length="275" mass="30783">MAPGDVSDSIRAAPPVTPQQDHKHQQQSQAPAASASVPAAAATHGNSPSASTITTNTPDDHGTGQKTVAEYLKAYPHLTDLDIRILSLPSDGHFTPHSWDNLRQLIGDNDLHLLTRSPSQTRAYLDWTTGVRQQFGSITKYLLQERLKWTPLGDPETQGFLLEFKNATPFADPDDYLILQNDWPYGLDPGIVHNCVWLKTPLDLKPEDGDLTDQARGLVEEFVKTTFREPLGEEKNGERVLWFKNWAKLQSVRGIDHVHVLVKDAPSELLKRWMK</sequence>
<dbReference type="EMBL" id="WWBZ02000007">
    <property type="protein sequence ID" value="KAF4312029.1"/>
    <property type="molecule type" value="Genomic_DNA"/>
</dbReference>
<proteinExistence type="predicted"/>
<feature type="compositionally biased region" description="Low complexity" evidence="1">
    <location>
        <begin position="26"/>
        <end position="42"/>
    </location>
</feature>
<organism evidence="2 3">
    <name type="scientific">Botryosphaeria dothidea</name>
    <dbReference type="NCBI Taxonomy" id="55169"/>
    <lineage>
        <taxon>Eukaryota</taxon>
        <taxon>Fungi</taxon>
        <taxon>Dikarya</taxon>
        <taxon>Ascomycota</taxon>
        <taxon>Pezizomycotina</taxon>
        <taxon>Dothideomycetes</taxon>
        <taxon>Dothideomycetes incertae sedis</taxon>
        <taxon>Botryosphaeriales</taxon>
        <taxon>Botryosphaeriaceae</taxon>
        <taxon>Botryosphaeria</taxon>
    </lineage>
</organism>
<dbReference type="AlphaFoldDB" id="A0A8H4J3G3"/>
<dbReference type="Pfam" id="PF12239">
    <property type="entry name" value="DUF3605"/>
    <property type="match status" value="1"/>
</dbReference>
<feature type="compositionally biased region" description="Polar residues" evidence="1">
    <location>
        <begin position="44"/>
        <end position="57"/>
    </location>
</feature>
<dbReference type="OrthoDB" id="498286at2759"/>
<dbReference type="PANTHER" id="PTHR35020">
    <property type="entry name" value="N-ACETYLGLUCOSAMINE-INDUCED PROTEIN 1"/>
    <property type="match status" value="1"/>
</dbReference>
<comment type="caution">
    <text evidence="2">The sequence shown here is derived from an EMBL/GenBank/DDBJ whole genome shotgun (WGS) entry which is preliminary data.</text>
</comment>
<reference evidence="2" key="1">
    <citation type="submission" date="2020-04" db="EMBL/GenBank/DDBJ databases">
        <title>Genome Assembly and Annotation of Botryosphaeria dothidea sdau 11-99, a Latent Pathogen of Apple Fruit Ring Rot in China.</title>
        <authorList>
            <person name="Yu C."/>
            <person name="Diao Y."/>
            <person name="Lu Q."/>
            <person name="Zhao J."/>
            <person name="Cui S."/>
            <person name="Peng C."/>
            <person name="He B."/>
            <person name="Liu H."/>
        </authorList>
    </citation>
    <scope>NUCLEOTIDE SEQUENCE [LARGE SCALE GENOMIC DNA]</scope>
    <source>
        <strain evidence="2">Sdau11-99</strain>
    </source>
</reference>
<dbReference type="PANTHER" id="PTHR35020:SF2">
    <property type="entry name" value="N-ACETYLGLUCOSAMINE-INDUCED PROTEIN 1"/>
    <property type="match status" value="1"/>
</dbReference>
<dbReference type="GO" id="GO:0005737">
    <property type="term" value="C:cytoplasm"/>
    <property type="evidence" value="ECO:0007669"/>
    <property type="project" value="TreeGrafter"/>
</dbReference>
<dbReference type="Proteomes" id="UP000572817">
    <property type="component" value="Unassembled WGS sequence"/>
</dbReference>
<evidence type="ECO:0000313" key="3">
    <source>
        <dbReference type="Proteomes" id="UP000572817"/>
    </source>
</evidence>